<dbReference type="InterPro" id="IPR029044">
    <property type="entry name" value="Nucleotide-diphossugar_trans"/>
</dbReference>
<dbReference type="GO" id="GO:0046872">
    <property type="term" value="F:metal ion binding"/>
    <property type="evidence" value="ECO:0007669"/>
    <property type="project" value="UniProtKB-KW"/>
</dbReference>
<dbReference type="Proteomes" id="UP000054560">
    <property type="component" value="Unassembled WGS sequence"/>
</dbReference>
<evidence type="ECO:0000313" key="5">
    <source>
        <dbReference type="EMBL" id="KNC78230.1"/>
    </source>
</evidence>
<evidence type="ECO:0000313" key="6">
    <source>
        <dbReference type="Proteomes" id="UP000054560"/>
    </source>
</evidence>
<dbReference type="InterPro" id="IPR050748">
    <property type="entry name" value="Glycosyltrans_8_dom-fam"/>
</dbReference>
<dbReference type="PANTHER" id="PTHR13778">
    <property type="entry name" value="GLYCOSYLTRANSFERASE 8 DOMAIN-CONTAINING PROTEIN"/>
    <property type="match status" value="1"/>
</dbReference>
<sequence length="337" mass="38900">MYFFHLVLLPEDVEHIKAWLLHYYPTELAMEIIHFDASLVEGNVRVRGKRKELGSPLNFARFWLPDLLPDITQERILYLDDDTLVRGNLREMRDLTLQPGHVAAFVPDTVNKMKMFLNFDNPKVVGTRIKKNAMAFNAGVFLADMQEWRRQAITPKLLFWSRLNVEEDVYGARGGGGASQPPMLIAFDKVSSALPERWHMRHFGWKKAQTYTTEDVRGGKLLHFNGGDKPWVHRSKWFLLWYKYFLEDPSGEWDIRPDARESAQVEIEAVVNGQLDRALTAMSDAKRSVHKHHIITPARPGRIANPNAFLDSIYEKTLLRTLHDSIAERVLEERGLG</sequence>
<dbReference type="RefSeq" id="XP_014152132.1">
    <property type="nucleotide sequence ID" value="XM_014296657.1"/>
</dbReference>
<dbReference type="Pfam" id="PF01501">
    <property type="entry name" value="Glyco_transf_8"/>
    <property type="match status" value="1"/>
</dbReference>
<evidence type="ECO:0000256" key="2">
    <source>
        <dbReference type="ARBA" id="ARBA00022676"/>
    </source>
</evidence>
<dbReference type="SUPFAM" id="SSF53448">
    <property type="entry name" value="Nucleotide-diphospho-sugar transferases"/>
    <property type="match status" value="1"/>
</dbReference>
<dbReference type="eggNOG" id="ENOG502QTN8">
    <property type="taxonomic scope" value="Eukaryota"/>
</dbReference>
<dbReference type="EMBL" id="KQ242533">
    <property type="protein sequence ID" value="KNC78230.1"/>
    <property type="molecule type" value="Genomic_DNA"/>
</dbReference>
<proteinExistence type="inferred from homology"/>
<organism evidence="5 6">
    <name type="scientific">Sphaeroforma arctica JP610</name>
    <dbReference type="NCBI Taxonomy" id="667725"/>
    <lineage>
        <taxon>Eukaryota</taxon>
        <taxon>Ichthyosporea</taxon>
        <taxon>Ichthyophonida</taxon>
        <taxon>Sphaeroforma</taxon>
    </lineage>
</organism>
<keyword evidence="4" id="KW-0479">Metal-binding</keyword>
<dbReference type="AlphaFoldDB" id="A0A0L0FN65"/>
<evidence type="ECO:0000256" key="3">
    <source>
        <dbReference type="ARBA" id="ARBA00022679"/>
    </source>
</evidence>
<dbReference type="Gene3D" id="3.90.550.10">
    <property type="entry name" value="Spore Coat Polysaccharide Biosynthesis Protein SpsA, Chain A"/>
    <property type="match status" value="1"/>
</dbReference>
<dbReference type="OrthoDB" id="411524at2759"/>
<evidence type="ECO:0000256" key="4">
    <source>
        <dbReference type="ARBA" id="ARBA00022723"/>
    </source>
</evidence>
<protein>
    <recommendedName>
        <fullName evidence="7">Glycosyl transferase 64 domain-containing protein</fullName>
    </recommendedName>
</protein>
<dbReference type="GO" id="GO:0005794">
    <property type="term" value="C:Golgi apparatus"/>
    <property type="evidence" value="ECO:0007669"/>
    <property type="project" value="TreeGrafter"/>
</dbReference>
<name>A0A0L0FN65_9EUKA</name>
<reference evidence="5 6" key="1">
    <citation type="submission" date="2011-02" db="EMBL/GenBank/DDBJ databases">
        <title>The Genome Sequence of Sphaeroforma arctica JP610.</title>
        <authorList>
            <consortium name="The Broad Institute Genome Sequencing Platform"/>
            <person name="Russ C."/>
            <person name="Cuomo C."/>
            <person name="Young S.K."/>
            <person name="Zeng Q."/>
            <person name="Gargeya S."/>
            <person name="Alvarado L."/>
            <person name="Berlin A."/>
            <person name="Chapman S.B."/>
            <person name="Chen Z."/>
            <person name="Freedman E."/>
            <person name="Gellesch M."/>
            <person name="Goldberg J."/>
            <person name="Griggs A."/>
            <person name="Gujja S."/>
            <person name="Heilman E."/>
            <person name="Heiman D."/>
            <person name="Howarth C."/>
            <person name="Mehta T."/>
            <person name="Neiman D."/>
            <person name="Pearson M."/>
            <person name="Roberts A."/>
            <person name="Saif S."/>
            <person name="Shea T."/>
            <person name="Shenoy N."/>
            <person name="Sisk P."/>
            <person name="Stolte C."/>
            <person name="Sykes S."/>
            <person name="White J."/>
            <person name="Yandava C."/>
            <person name="Burger G."/>
            <person name="Gray M.W."/>
            <person name="Holland P.W.H."/>
            <person name="King N."/>
            <person name="Lang F.B.F."/>
            <person name="Roger A.J."/>
            <person name="Ruiz-Trillo I."/>
            <person name="Haas B."/>
            <person name="Nusbaum C."/>
            <person name="Birren B."/>
        </authorList>
    </citation>
    <scope>NUCLEOTIDE SEQUENCE [LARGE SCALE GENOMIC DNA]</scope>
    <source>
        <strain evidence="5 6">JP610</strain>
    </source>
</reference>
<dbReference type="InterPro" id="IPR002495">
    <property type="entry name" value="Glyco_trans_8"/>
</dbReference>
<keyword evidence="2" id="KW-0328">Glycosyltransferase</keyword>
<dbReference type="GO" id="GO:0016757">
    <property type="term" value="F:glycosyltransferase activity"/>
    <property type="evidence" value="ECO:0007669"/>
    <property type="project" value="UniProtKB-KW"/>
</dbReference>
<evidence type="ECO:0000256" key="1">
    <source>
        <dbReference type="ARBA" id="ARBA00006351"/>
    </source>
</evidence>
<dbReference type="GeneID" id="25909836"/>
<dbReference type="STRING" id="667725.A0A0L0FN65"/>
<accession>A0A0L0FN65</accession>
<dbReference type="PANTHER" id="PTHR13778:SF47">
    <property type="entry name" value="LIPOPOLYSACCHARIDE 1,3-GALACTOSYLTRANSFERASE"/>
    <property type="match status" value="1"/>
</dbReference>
<evidence type="ECO:0008006" key="7">
    <source>
        <dbReference type="Google" id="ProtNLM"/>
    </source>
</evidence>
<gene>
    <name evidence="5" type="ORF">SARC_09332</name>
</gene>
<keyword evidence="3" id="KW-0808">Transferase</keyword>
<keyword evidence="6" id="KW-1185">Reference proteome</keyword>
<comment type="similarity">
    <text evidence="1">Belongs to the glycosyltransferase 8 family.</text>
</comment>